<evidence type="ECO:0000256" key="2">
    <source>
        <dbReference type="SAM" id="Phobius"/>
    </source>
</evidence>
<sequence>GYRDNPKINAIAVVKGTLKDIPQLGPIPQDPEEYHSMQEEEEETTVRTRHTSGPRTPDPYSIDDSSVMLPVFVAIGAFIPLLFCLCKL</sequence>
<feature type="non-terminal residue" evidence="3">
    <location>
        <position position="1"/>
    </location>
</feature>
<dbReference type="EMBL" id="LBMM01010254">
    <property type="protein sequence ID" value="KMQ87575.1"/>
    <property type="molecule type" value="Genomic_DNA"/>
</dbReference>
<feature type="region of interest" description="Disordered" evidence="1">
    <location>
        <begin position="22"/>
        <end position="60"/>
    </location>
</feature>
<reference evidence="3 4" key="1">
    <citation type="submission" date="2015-04" db="EMBL/GenBank/DDBJ databases">
        <title>Lasius niger genome sequencing.</title>
        <authorList>
            <person name="Konorov E.A."/>
            <person name="Nikitin M.A."/>
            <person name="Kirill M.V."/>
            <person name="Chang P."/>
        </authorList>
    </citation>
    <scope>NUCLEOTIDE SEQUENCE [LARGE SCALE GENOMIC DNA]</scope>
    <source>
        <tissue evidence="3">Whole</tissue>
    </source>
</reference>
<feature type="transmembrane region" description="Helical" evidence="2">
    <location>
        <begin position="67"/>
        <end position="86"/>
    </location>
</feature>
<accession>A0A0J7N4K3</accession>
<dbReference type="Proteomes" id="UP000036403">
    <property type="component" value="Unassembled WGS sequence"/>
</dbReference>
<keyword evidence="4" id="KW-1185">Reference proteome</keyword>
<evidence type="ECO:0000256" key="1">
    <source>
        <dbReference type="SAM" id="MobiDB-lite"/>
    </source>
</evidence>
<dbReference type="OrthoDB" id="10013439at2759"/>
<keyword evidence="2" id="KW-0472">Membrane</keyword>
<gene>
    <name evidence="3" type="ORF">RF55_13102</name>
</gene>
<evidence type="ECO:0000313" key="4">
    <source>
        <dbReference type="Proteomes" id="UP000036403"/>
    </source>
</evidence>
<dbReference type="AlphaFoldDB" id="A0A0J7N4K3"/>
<dbReference type="PaxDb" id="67767-A0A0J7N4K3"/>
<dbReference type="STRING" id="67767.A0A0J7N4K3"/>
<evidence type="ECO:0000313" key="3">
    <source>
        <dbReference type="EMBL" id="KMQ87575.1"/>
    </source>
</evidence>
<name>A0A0J7N4K3_LASNI</name>
<comment type="caution">
    <text evidence="3">The sequence shown here is derived from an EMBL/GenBank/DDBJ whole genome shotgun (WGS) entry which is preliminary data.</text>
</comment>
<organism evidence="3 4">
    <name type="scientific">Lasius niger</name>
    <name type="common">Black garden ant</name>
    <dbReference type="NCBI Taxonomy" id="67767"/>
    <lineage>
        <taxon>Eukaryota</taxon>
        <taxon>Metazoa</taxon>
        <taxon>Ecdysozoa</taxon>
        <taxon>Arthropoda</taxon>
        <taxon>Hexapoda</taxon>
        <taxon>Insecta</taxon>
        <taxon>Pterygota</taxon>
        <taxon>Neoptera</taxon>
        <taxon>Endopterygota</taxon>
        <taxon>Hymenoptera</taxon>
        <taxon>Apocrita</taxon>
        <taxon>Aculeata</taxon>
        <taxon>Formicoidea</taxon>
        <taxon>Formicidae</taxon>
        <taxon>Formicinae</taxon>
        <taxon>Lasius</taxon>
        <taxon>Lasius</taxon>
    </lineage>
</organism>
<protein>
    <submittedName>
        <fullName evidence="3">Malectin-a isoform x1</fullName>
    </submittedName>
</protein>
<keyword evidence="2" id="KW-1133">Transmembrane helix</keyword>
<keyword evidence="2" id="KW-0812">Transmembrane</keyword>
<proteinExistence type="predicted"/>